<dbReference type="PROSITE" id="PS00134">
    <property type="entry name" value="TRYPSIN_HIS"/>
    <property type="match status" value="1"/>
</dbReference>
<evidence type="ECO:0000256" key="3">
    <source>
        <dbReference type="ARBA" id="ARBA00022525"/>
    </source>
</evidence>
<dbReference type="Proteomes" id="UP000322000">
    <property type="component" value="Chromosome 16"/>
</dbReference>
<comment type="subcellular location">
    <subcellularLocation>
        <location evidence="1">Secreted</location>
    </subcellularLocation>
</comment>
<dbReference type="CDD" id="cd00190">
    <property type="entry name" value="Tryp_SPc"/>
    <property type="match status" value="1"/>
</dbReference>
<evidence type="ECO:0000256" key="10">
    <source>
        <dbReference type="RuleBase" id="RU363034"/>
    </source>
</evidence>
<evidence type="ECO:0000256" key="7">
    <source>
        <dbReference type="ARBA" id="ARBA00023157"/>
    </source>
</evidence>
<evidence type="ECO:0000256" key="1">
    <source>
        <dbReference type="ARBA" id="ARBA00004613"/>
    </source>
</evidence>
<evidence type="ECO:0000256" key="2">
    <source>
        <dbReference type="ARBA" id="ARBA00007664"/>
    </source>
</evidence>
<dbReference type="FunCoup" id="A0A7E5WEJ3">
    <property type="interactions" value="110"/>
</dbReference>
<keyword evidence="13" id="KW-1185">Reference proteome</keyword>
<dbReference type="SUPFAM" id="SSF50494">
    <property type="entry name" value="Trypsin-like serine proteases"/>
    <property type="match status" value="1"/>
</dbReference>
<dbReference type="PANTHER" id="PTHR24276:SF98">
    <property type="entry name" value="FI18310P1-RELATED"/>
    <property type="match status" value="1"/>
</dbReference>
<keyword evidence="3" id="KW-0964">Secreted</keyword>
<dbReference type="InterPro" id="IPR050430">
    <property type="entry name" value="Peptidase_S1"/>
</dbReference>
<evidence type="ECO:0000259" key="12">
    <source>
        <dbReference type="PROSITE" id="PS50240"/>
    </source>
</evidence>
<dbReference type="Pfam" id="PF00089">
    <property type="entry name" value="Trypsin"/>
    <property type="match status" value="1"/>
</dbReference>
<dbReference type="OrthoDB" id="9425590at2759"/>
<evidence type="ECO:0000256" key="9">
    <source>
        <dbReference type="ARBA" id="ARBA00038868"/>
    </source>
</evidence>
<dbReference type="KEGG" id="tnl:113501960"/>
<dbReference type="AlphaFoldDB" id="A0A7E5WEJ3"/>
<evidence type="ECO:0000256" key="5">
    <source>
        <dbReference type="ARBA" id="ARBA00022801"/>
    </source>
</evidence>
<dbReference type="PROSITE" id="PS50240">
    <property type="entry name" value="TRYPSIN_DOM"/>
    <property type="match status" value="1"/>
</dbReference>
<keyword evidence="4 10" id="KW-0645">Protease</keyword>
<evidence type="ECO:0000256" key="8">
    <source>
        <dbReference type="ARBA" id="ARBA00036320"/>
    </source>
</evidence>
<dbReference type="GO" id="GO:0016485">
    <property type="term" value="P:protein processing"/>
    <property type="evidence" value="ECO:0007669"/>
    <property type="project" value="UniProtKB-ARBA"/>
</dbReference>
<sequence length="254" mass="27728">MRVIGLLALFFAVVAAVPRTGQRIVGGSTTNISQYPTIAGLLFSFSTNYRQSCGSVILNNRHVMTAAHCTINHPNSRFRVRVGSTFANSGGVIHNVAVIFNHPNYNSVTLDNDIATMRTSSQIMFNNNVRAASIAGPNYNIADNQVVWAAGWGTTSYGGQLSETLRHVQMWSVNHNLCTNRYREVGWALTSRMLCSGWLDVGGRDQCQGDSGGPLYHNNVVVGICSFGEECGLSRYPGVNTRISSFTSWIQNNT</sequence>
<reference evidence="14" key="1">
    <citation type="submission" date="2025-08" db="UniProtKB">
        <authorList>
            <consortium name="RefSeq"/>
        </authorList>
    </citation>
    <scope>IDENTIFICATION</scope>
</reference>
<dbReference type="FunFam" id="2.40.10.10:FF:000047">
    <property type="entry name" value="Trypsin eta"/>
    <property type="match status" value="1"/>
</dbReference>
<comment type="similarity">
    <text evidence="2">Belongs to the peptidase S1 family.</text>
</comment>
<dbReference type="InterPro" id="IPR043504">
    <property type="entry name" value="Peptidase_S1_PA_chymotrypsin"/>
</dbReference>
<feature type="domain" description="Peptidase S1" evidence="12">
    <location>
        <begin position="24"/>
        <end position="254"/>
    </location>
</feature>
<keyword evidence="7" id="KW-1015">Disulfide bond</keyword>
<dbReference type="GO" id="GO:0004252">
    <property type="term" value="F:serine-type endopeptidase activity"/>
    <property type="evidence" value="ECO:0007669"/>
    <property type="project" value="UniProtKB-EC"/>
</dbReference>
<dbReference type="InterPro" id="IPR018114">
    <property type="entry name" value="TRYPSIN_HIS"/>
</dbReference>
<dbReference type="InterPro" id="IPR033116">
    <property type="entry name" value="TRYPSIN_SER"/>
</dbReference>
<dbReference type="PRINTS" id="PR00722">
    <property type="entry name" value="CHYMOTRYPSIN"/>
</dbReference>
<dbReference type="Gene3D" id="2.40.10.10">
    <property type="entry name" value="Trypsin-like serine proteases"/>
    <property type="match status" value="1"/>
</dbReference>
<dbReference type="PANTHER" id="PTHR24276">
    <property type="entry name" value="POLYSERASE-RELATED"/>
    <property type="match status" value="1"/>
</dbReference>
<accession>A0A7E5WEJ3</accession>
<protein>
    <recommendedName>
        <fullName evidence="9">trypsin</fullName>
        <ecNumber evidence="9">3.4.21.4</ecNumber>
    </recommendedName>
</protein>
<organism evidence="13 14">
    <name type="scientific">Trichoplusia ni</name>
    <name type="common">Cabbage looper</name>
    <dbReference type="NCBI Taxonomy" id="7111"/>
    <lineage>
        <taxon>Eukaryota</taxon>
        <taxon>Metazoa</taxon>
        <taxon>Ecdysozoa</taxon>
        <taxon>Arthropoda</taxon>
        <taxon>Hexapoda</taxon>
        <taxon>Insecta</taxon>
        <taxon>Pterygota</taxon>
        <taxon>Neoptera</taxon>
        <taxon>Endopterygota</taxon>
        <taxon>Lepidoptera</taxon>
        <taxon>Glossata</taxon>
        <taxon>Ditrysia</taxon>
        <taxon>Noctuoidea</taxon>
        <taxon>Noctuidae</taxon>
        <taxon>Plusiinae</taxon>
        <taxon>Trichoplusia</taxon>
    </lineage>
</organism>
<dbReference type="InterPro" id="IPR001254">
    <property type="entry name" value="Trypsin_dom"/>
</dbReference>
<dbReference type="InParanoid" id="A0A7E5WEJ3"/>
<dbReference type="GO" id="GO:0005576">
    <property type="term" value="C:extracellular region"/>
    <property type="evidence" value="ECO:0007669"/>
    <property type="project" value="UniProtKB-SubCell"/>
</dbReference>
<evidence type="ECO:0000256" key="11">
    <source>
        <dbReference type="SAM" id="SignalP"/>
    </source>
</evidence>
<feature type="signal peptide" evidence="11">
    <location>
        <begin position="1"/>
        <end position="16"/>
    </location>
</feature>
<proteinExistence type="inferred from homology"/>
<name>A0A7E5WEJ3_TRINI</name>
<gene>
    <name evidence="14" type="primary">LOC113501960</name>
</gene>
<keyword evidence="11" id="KW-0732">Signal</keyword>
<dbReference type="SMART" id="SM00020">
    <property type="entry name" value="Tryp_SPc"/>
    <property type="match status" value="1"/>
</dbReference>
<dbReference type="InterPro" id="IPR009003">
    <property type="entry name" value="Peptidase_S1_PA"/>
</dbReference>
<keyword evidence="6 10" id="KW-0720">Serine protease</keyword>
<comment type="catalytic activity">
    <reaction evidence="8">
        <text>Preferential cleavage: Arg-|-Xaa, Lys-|-Xaa.</text>
        <dbReference type="EC" id="3.4.21.4"/>
    </reaction>
</comment>
<evidence type="ECO:0000256" key="6">
    <source>
        <dbReference type="ARBA" id="ARBA00022825"/>
    </source>
</evidence>
<dbReference type="RefSeq" id="XP_026739094.1">
    <property type="nucleotide sequence ID" value="XM_026883293.1"/>
</dbReference>
<keyword evidence="5 10" id="KW-0378">Hydrolase</keyword>
<dbReference type="PROSITE" id="PS00135">
    <property type="entry name" value="TRYPSIN_SER"/>
    <property type="match status" value="1"/>
</dbReference>
<evidence type="ECO:0000313" key="13">
    <source>
        <dbReference type="Proteomes" id="UP000322000"/>
    </source>
</evidence>
<dbReference type="InterPro" id="IPR001314">
    <property type="entry name" value="Peptidase_S1A"/>
</dbReference>
<evidence type="ECO:0000313" key="14">
    <source>
        <dbReference type="RefSeq" id="XP_026739094.1"/>
    </source>
</evidence>
<feature type="chain" id="PRO_5028984477" description="trypsin" evidence="11">
    <location>
        <begin position="17"/>
        <end position="254"/>
    </location>
</feature>
<dbReference type="GeneID" id="113501960"/>
<evidence type="ECO:0000256" key="4">
    <source>
        <dbReference type="ARBA" id="ARBA00022670"/>
    </source>
</evidence>
<dbReference type="EC" id="3.4.21.4" evidence="9"/>